<dbReference type="PANTHER" id="PTHR10884">
    <property type="entry name" value="NADH DEHYDROGENASE UBIQUINONE IRON-SULFUR PROTEIN 3"/>
    <property type="match status" value="1"/>
</dbReference>
<dbReference type="GO" id="GO:0008137">
    <property type="term" value="F:NADH dehydrogenase (ubiquinone) activity"/>
    <property type="evidence" value="ECO:0007669"/>
    <property type="project" value="InterPro"/>
</dbReference>
<dbReference type="InterPro" id="IPR001268">
    <property type="entry name" value="NADH_UbQ_OxRdtase_30kDa_su"/>
</dbReference>
<dbReference type="EC" id="1.6.5.3" evidence="3"/>
<accession>A0A7R6PGN2</accession>
<dbReference type="KEGG" id="thyd:TTHT_1927"/>
<dbReference type="Pfam" id="PF00329">
    <property type="entry name" value="Complex1_30kDa"/>
    <property type="match status" value="1"/>
</dbReference>
<dbReference type="Gene3D" id="3.30.460.80">
    <property type="entry name" value="NADH:ubiquinone oxidoreductase, 30kDa subunit"/>
    <property type="match status" value="1"/>
</dbReference>
<sequence length="180" mass="21937">MNYIEELKQRLDGMFSPEKSYFPKDNLLSITVSNSNVRGALAHLKDVEGFKHFVMLSCVDWLEDGKFELVYIVWHPEKKVNVAVKTLIDRENPEFHSLHDMWRQLCTYEREIWEMYGVNFIGHPRLEEFILENWKGMPPMRRDFDTLHYVNEHYEWREGREENYKPRDYIGEAFDEWRRK</sequence>
<proteinExistence type="inferred from homology"/>
<evidence type="ECO:0000313" key="3">
    <source>
        <dbReference type="EMBL" id="BBB33379.1"/>
    </source>
</evidence>
<dbReference type="SUPFAM" id="SSF143243">
    <property type="entry name" value="Nqo5-like"/>
    <property type="match status" value="1"/>
</dbReference>
<keyword evidence="3" id="KW-0560">Oxidoreductase</keyword>
<keyword evidence="4" id="KW-1185">Reference proteome</keyword>
<gene>
    <name evidence="3" type="ORF">TTHT_1927</name>
</gene>
<dbReference type="GO" id="GO:0016491">
    <property type="term" value="F:oxidoreductase activity"/>
    <property type="evidence" value="ECO:0007669"/>
    <property type="project" value="UniProtKB-KW"/>
</dbReference>
<dbReference type="Proteomes" id="UP000595564">
    <property type="component" value="Chromosome"/>
</dbReference>
<organism evidence="3 4">
    <name type="scientific">Thermotomaculum hydrothermale</name>
    <dbReference type="NCBI Taxonomy" id="981385"/>
    <lineage>
        <taxon>Bacteria</taxon>
        <taxon>Pseudomonadati</taxon>
        <taxon>Acidobacteriota</taxon>
        <taxon>Holophagae</taxon>
        <taxon>Thermotomaculales</taxon>
        <taxon>Thermotomaculaceae</taxon>
        <taxon>Thermotomaculum</taxon>
    </lineage>
</organism>
<dbReference type="AlphaFoldDB" id="A0A7R6PGN2"/>
<protein>
    <submittedName>
        <fullName evidence="3">NADH-quinone oxidoreductase subunit C</fullName>
        <ecNumber evidence="3">1.6.5.3</ecNumber>
    </submittedName>
</protein>
<evidence type="ECO:0000313" key="4">
    <source>
        <dbReference type="Proteomes" id="UP000595564"/>
    </source>
</evidence>
<dbReference type="EMBL" id="AP017470">
    <property type="protein sequence ID" value="BBB33379.1"/>
    <property type="molecule type" value="Genomic_DNA"/>
</dbReference>
<dbReference type="RefSeq" id="WP_201327686.1">
    <property type="nucleotide sequence ID" value="NZ_AP017470.1"/>
</dbReference>
<reference evidence="3 4" key="1">
    <citation type="journal article" date="2012" name="Extremophiles">
        <title>Thermotomaculum hydrothermale gen. nov., sp. nov., a novel heterotrophic thermophile within the phylum Acidobacteria from a deep-sea hydrothermal vent chimney in the Southern Okinawa Trough.</title>
        <authorList>
            <person name="Izumi H."/>
            <person name="Nunoura T."/>
            <person name="Miyazaki M."/>
            <person name="Mino S."/>
            <person name="Toki T."/>
            <person name="Takai K."/>
            <person name="Sako Y."/>
            <person name="Sawabe T."/>
            <person name="Nakagawa S."/>
        </authorList>
    </citation>
    <scope>NUCLEOTIDE SEQUENCE [LARGE SCALE GENOMIC DNA]</scope>
    <source>
        <strain evidence="3 4">AC55</strain>
    </source>
</reference>
<comment type="similarity">
    <text evidence="1">Belongs to the complex I 30 kDa subunit family.</text>
</comment>
<evidence type="ECO:0000256" key="1">
    <source>
        <dbReference type="ARBA" id="ARBA00007569"/>
    </source>
</evidence>
<evidence type="ECO:0000259" key="2">
    <source>
        <dbReference type="Pfam" id="PF00329"/>
    </source>
</evidence>
<name>A0A7R6PGN2_9BACT</name>
<feature type="domain" description="NADH:ubiquinone oxidoreductase 30kDa subunit" evidence="2">
    <location>
        <begin position="30"/>
        <end position="147"/>
    </location>
</feature>
<dbReference type="InterPro" id="IPR037232">
    <property type="entry name" value="NADH_quin_OxRdtase_su_C/D-like"/>
</dbReference>
<dbReference type="PANTHER" id="PTHR10884:SF14">
    <property type="entry name" value="NADH DEHYDROGENASE [UBIQUINONE] IRON-SULFUR PROTEIN 3, MITOCHONDRIAL"/>
    <property type="match status" value="1"/>
</dbReference>